<keyword evidence="3 6" id="KW-0732">Signal</keyword>
<evidence type="ECO:0000259" key="7">
    <source>
        <dbReference type="PROSITE" id="PS51935"/>
    </source>
</evidence>
<evidence type="ECO:0000256" key="4">
    <source>
        <dbReference type="ARBA" id="ARBA00022801"/>
    </source>
</evidence>
<dbReference type="PROSITE" id="PS51935">
    <property type="entry name" value="NLPC_P60"/>
    <property type="match status" value="1"/>
</dbReference>
<evidence type="ECO:0000256" key="1">
    <source>
        <dbReference type="ARBA" id="ARBA00007074"/>
    </source>
</evidence>
<dbReference type="EMBL" id="JABBGH010000002">
    <property type="protein sequence ID" value="NML65633.1"/>
    <property type="molecule type" value="Genomic_DNA"/>
</dbReference>
<reference evidence="8 9" key="1">
    <citation type="submission" date="2020-04" db="EMBL/GenBank/DDBJ databases">
        <title>Hymenobacter polaris sp. nov., isolated from Arctic soil.</title>
        <authorList>
            <person name="Dahal R.H."/>
        </authorList>
    </citation>
    <scope>NUCLEOTIDE SEQUENCE [LARGE SCALE GENOMIC DNA]</scope>
    <source>
        <strain evidence="8 9">RP-2-7</strain>
    </source>
</reference>
<dbReference type="InterPro" id="IPR052062">
    <property type="entry name" value="Murein_DD/LD_carboxypeptidase"/>
</dbReference>
<feature type="signal peptide" evidence="6">
    <location>
        <begin position="1"/>
        <end position="23"/>
    </location>
</feature>
<name>A0A7Y0AE00_9BACT</name>
<comment type="caution">
    <text evidence="8">The sequence shown here is derived from an EMBL/GenBank/DDBJ whole genome shotgun (WGS) entry which is preliminary data.</text>
</comment>
<evidence type="ECO:0000256" key="6">
    <source>
        <dbReference type="SAM" id="SignalP"/>
    </source>
</evidence>
<evidence type="ECO:0000256" key="2">
    <source>
        <dbReference type="ARBA" id="ARBA00022670"/>
    </source>
</evidence>
<dbReference type="AlphaFoldDB" id="A0A7Y0AE00"/>
<keyword evidence="5" id="KW-0788">Thiol protease</keyword>
<dbReference type="RefSeq" id="WP_169531088.1">
    <property type="nucleotide sequence ID" value="NZ_JABBGH010000002.1"/>
</dbReference>
<keyword evidence="2" id="KW-0645">Protease</keyword>
<dbReference type="Pfam" id="PF00877">
    <property type="entry name" value="NLPC_P60"/>
    <property type="match status" value="1"/>
</dbReference>
<dbReference type="GO" id="GO:0008234">
    <property type="term" value="F:cysteine-type peptidase activity"/>
    <property type="evidence" value="ECO:0007669"/>
    <property type="project" value="UniProtKB-KW"/>
</dbReference>
<comment type="similarity">
    <text evidence="1">Belongs to the peptidase C40 family.</text>
</comment>
<keyword evidence="4" id="KW-0378">Hydrolase</keyword>
<dbReference type="PANTHER" id="PTHR47360">
    <property type="entry name" value="MUREIN DD-ENDOPEPTIDASE MEPS/MUREIN LD-CARBOXYPEPTIDASE"/>
    <property type="match status" value="1"/>
</dbReference>
<dbReference type="SUPFAM" id="SSF54001">
    <property type="entry name" value="Cysteine proteinases"/>
    <property type="match status" value="1"/>
</dbReference>
<evidence type="ECO:0000313" key="9">
    <source>
        <dbReference type="Proteomes" id="UP000559626"/>
    </source>
</evidence>
<feature type="chain" id="PRO_5031090324" evidence="6">
    <location>
        <begin position="24"/>
        <end position="233"/>
    </location>
</feature>
<dbReference type="Gene3D" id="3.90.1720.10">
    <property type="entry name" value="endopeptidase domain like (from Nostoc punctiforme)"/>
    <property type="match status" value="1"/>
</dbReference>
<proteinExistence type="inferred from homology"/>
<feature type="domain" description="NlpC/P60" evidence="7">
    <location>
        <begin position="84"/>
        <end position="206"/>
    </location>
</feature>
<dbReference type="PANTHER" id="PTHR47360:SF1">
    <property type="entry name" value="ENDOPEPTIDASE NLPC-RELATED"/>
    <property type="match status" value="1"/>
</dbReference>
<sequence length="233" mass="24493">MKNLLLPCLAAAALTLSFCFEQAPDASVSTSAPAPAAAEASLLTGLLPSASTPPATDEPAAVTASRDSLAYGYYNQTLGVHLAHTENKSLLQTITDWLGTPYSYGASSRRGTDCSGFVTKVFKSVYGINLKRSSRSMFGTVKRVAKTKMKTGDLVFFSHGRGNIYHVGIYLKDGKFAHAACSGGVMVSSLHEAYYHRNFYAAGRVAGTQAPATIEGVAIDAETLAAAASARPE</sequence>
<gene>
    <name evidence="8" type="ORF">HHL22_10485</name>
</gene>
<dbReference type="InterPro" id="IPR000064">
    <property type="entry name" value="NLP_P60_dom"/>
</dbReference>
<protein>
    <submittedName>
        <fullName evidence="8">C40 family peptidase</fullName>
    </submittedName>
</protein>
<evidence type="ECO:0000256" key="3">
    <source>
        <dbReference type="ARBA" id="ARBA00022729"/>
    </source>
</evidence>
<dbReference type="GO" id="GO:0006508">
    <property type="term" value="P:proteolysis"/>
    <property type="evidence" value="ECO:0007669"/>
    <property type="project" value="UniProtKB-KW"/>
</dbReference>
<accession>A0A7Y0AE00</accession>
<keyword evidence="9" id="KW-1185">Reference proteome</keyword>
<evidence type="ECO:0000256" key="5">
    <source>
        <dbReference type="ARBA" id="ARBA00022807"/>
    </source>
</evidence>
<dbReference type="Proteomes" id="UP000559626">
    <property type="component" value="Unassembled WGS sequence"/>
</dbReference>
<evidence type="ECO:0000313" key="8">
    <source>
        <dbReference type="EMBL" id="NML65633.1"/>
    </source>
</evidence>
<dbReference type="InterPro" id="IPR038765">
    <property type="entry name" value="Papain-like_cys_pep_sf"/>
</dbReference>
<organism evidence="8 9">
    <name type="scientific">Hymenobacter polaris</name>
    <dbReference type="NCBI Taxonomy" id="2682546"/>
    <lineage>
        <taxon>Bacteria</taxon>
        <taxon>Pseudomonadati</taxon>
        <taxon>Bacteroidota</taxon>
        <taxon>Cytophagia</taxon>
        <taxon>Cytophagales</taxon>
        <taxon>Hymenobacteraceae</taxon>
        <taxon>Hymenobacter</taxon>
    </lineage>
</organism>